<dbReference type="GeneID" id="5888414"/>
<dbReference type="PANTHER" id="PTHR22953:SF153">
    <property type="entry name" value="PURPLE ACID PHOSPHATASE"/>
    <property type="match status" value="1"/>
</dbReference>
<dbReference type="Gene3D" id="3.60.21.10">
    <property type="match status" value="1"/>
</dbReference>
<evidence type="ECO:0000313" key="4">
    <source>
        <dbReference type="Proteomes" id="UP000001357"/>
    </source>
</evidence>
<organism evidence="3 4">
    <name type="scientific">Monosiga brevicollis</name>
    <name type="common">Choanoflagellate</name>
    <dbReference type="NCBI Taxonomy" id="81824"/>
    <lineage>
        <taxon>Eukaryota</taxon>
        <taxon>Choanoflagellata</taxon>
        <taxon>Craspedida</taxon>
        <taxon>Salpingoecidae</taxon>
        <taxon>Monosiga</taxon>
    </lineage>
</organism>
<feature type="non-terminal residue" evidence="3">
    <location>
        <position position="112"/>
    </location>
</feature>
<dbReference type="Pfam" id="PF00149">
    <property type="entry name" value="Metallophos"/>
    <property type="match status" value="1"/>
</dbReference>
<evidence type="ECO:0000259" key="2">
    <source>
        <dbReference type="Pfam" id="PF00149"/>
    </source>
</evidence>
<feature type="domain" description="Calcineurin-like phosphoesterase" evidence="2">
    <location>
        <begin position="30"/>
        <end position="112"/>
    </location>
</feature>
<feature type="non-terminal residue" evidence="3">
    <location>
        <position position="1"/>
    </location>
</feature>
<accession>A9URT8</accession>
<dbReference type="eggNOG" id="KOG1378">
    <property type="taxonomic scope" value="Eukaryota"/>
</dbReference>
<reference evidence="3 4" key="1">
    <citation type="journal article" date="2008" name="Nature">
        <title>The genome of the choanoflagellate Monosiga brevicollis and the origin of metazoans.</title>
        <authorList>
            <consortium name="JGI Sequencing"/>
            <person name="King N."/>
            <person name="Westbrook M.J."/>
            <person name="Young S.L."/>
            <person name="Kuo A."/>
            <person name="Abedin M."/>
            <person name="Chapman J."/>
            <person name="Fairclough S."/>
            <person name="Hellsten U."/>
            <person name="Isogai Y."/>
            <person name="Letunic I."/>
            <person name="Marr M."/>
            <person name="Pincus D."/>
            <person name="Putnam N."/>
            <person name="Rokas A."/>
            <person name="Wright K.J."/>
            <person name="Zuzow R."/>
            <person name="Dirks W."/>
            <person name="Good M."/>
            <person name="Goodstein D."/>
            <person name="Lemons D."/>
            <person name="Li W."/>
            <person name="Lyons J.B."/>
            <person name="Morris A."/>
            <person name="Nichols S."/>
            <person name="Richter D.J."/>
            <person name="Salamov A."/>
            <person name="Bork P."/>
            <person name="Lim W.A."/>
            <person name="Manning G."/>
            <person name="Miller W.T."/>
            <person name="McGinnis W."/>
            <person name="Shapiro H."/>
            <person name="Tjian R."/>
            <person name="Grigoriev I.V."/>
            <person name="Rokhsar D."/>
        </authorList>
    </citation>
    <scope>NUCLEOTIDE SEQUENCE [LARGE SCALE GENOMIC DNA]</scope>
    <source>
        <strain evidence="4">MX1 / ATCC 50154</strain>
    </source>
</reference>
<keyword evidence="4" id="KW-1185">Reference proteome</keyword>
<dbReference type="EMBL" id="CH991544">
    <property type="protein sequence ID" value="EDQ91982.1"/>
    <property type="molecule type" value="Genomic_DNA"/>
</dbReference>
<protein>
    <recommendedName>
        <fullName evidence="2">Calcineurin-like phosphoesterase domain-containing protein</fullName>
    </recommendedName>
</protein>
<dbReference type="RefSeq" id="XP_001743268.1">
    <property type="nucleotide sequence ID" value="XM_001743216.1"/>
</dbReference>
<gene>
    <name evidence="3" type="ORF">MONBRDRAFT_3574</name>
</gene>
<dbReference type="SUPFAM" id="SSF56300">
    <property type="entry name" value="Metallo-dependent phosphatases"/>
    <property type="match status" value="1"/>
</dbReference>
<dbReference type="KEGG" id="mbr:MONBRDRAFT_3574"/>
<dbReference type="AlphaFoldDB" id="A9URT8"/>
<dbReference type="InterPro" id="IPR039331">
    <property type="entry name" value="PAPs-like"/>
</dbReference>
<dbReference type="Proteomes" id="UP000001357">
    <property type="component" value="Unassembled WGS sequence"/>
</dbReference>
<dbReference type="InParanoid" id="A9URT8"/>
<dbReference type="GO" id="GO:0003993">
    <property type="term" value="F:acid phosphatase activity"/>
    <property type="evidence" value="ECO:0007669"/>
    <property type="project" value="InterPro"/>
</dbReference>
<sequence length="112" mass="12958">SGSSSEHWYSYDTFGIHVAIVDSMAPHGPGTDQYKWLVQDLAAAQARRTANPEAHPWIMVMWHFPMYVSHLRGHDHKHDMKPAQMQELRDSLEQVLLDHQVDFLLTGHDHVY</sequence>
<dbReference type="InterPro" id="IPR029052">
    <property type="entry name" value="Metallo-depent_PP-like"/>
</dbReference>
<name>A9URT8_MONBE</name>
<dbReference type="PANTHER" id="PTHR22953">
    <property type="entry name" value="ACID PHOSPHATASE RELATED"/>
    <property type="match status" value="1"/>
</dbReference>
<evidence type="ECO:0000256" key="1">
    <source>
        <dbReference type="ARBA" id="ARBA00022729"/>
    </source>
</evidence>
<dbReference type="InterPro" id="IPR004843">
    <property type="entry name" value="Calcineurin-like_PHP"/>
</dbReference>
<keyword evidence="1" id="KW-0732">Signal</keyword>
<evidence type="ECO:0000313" key="3">
    <source>
        <dbReference type="EMBL" id="EDQ91982.1"/>
    </source>
</evidence>
<proteinExistence type="predicted"/>